<keyword evidence="1" id="KW-0812">Transmembrane</keyword>
<evidence type="ECO:0000313" key="2">
    <source>
        <dbReference type="EMBL" id="SKB79060.1"/>
    </source>
</evidence>
<evidence type="ECO:0000256" key="1">
    <source>
        <dbReference type="SAM" id="Phobius"/>
    </source>
</evidence>
<dbReference type="EMBL" id="FUYM01000006">
    <property type="protein sequence ID" value="SKB79060.1"/>
    <property type="molecule type" value="Genomic_DNA"/>
</dbReference>
<reference evidence="3" key="1">
    <citation type="submission" date="2017-02" db="EMBL/GenBank/DDBJ databases">
        <authorList>
            <person name="Varghese N."/>
            <person name="Submissions S."/>
        </authorList>
    </citation>
    <scope>NUCLEOTIDE SEQUENCE [LARGE SCALE GENOMIC DNA]</scope>
    <source>
        <strain evidence="3">UM2</strain>
    </source>
</reference>
<accession>A0A1T5E5E1</accession>
<proteinExistence type="predicted"/>
<dbReference type="OrthoDB" id="7450844at2"/>
<dbReference type="Gene3D" id="1.20.120.1490">
    <property type="match status" value="1"/>
</dbReference>
<protein>
    <submittedName>
        <fullName evidence="2">Heavy-metal resistance</fullName>
    </submittedName>
</protein>
<keyword evidence="3" id="KW-1185">Reference proteome</keyword>
<name>A0A1T5E5E1_9SPHN</name>
<organism evidence="2 3">
    <name type="scientific">Rhizorhabdus histidinilytica</name>
    <dbReference type="NCBI Taxonomy" id="439228"/>
    <lineage>
        <taxon>Bacteria</taxon>
        <taxon>Pseudomonadati</taxon>
        <taxon>Pseudomonadota</taxon>
        <taxon>Alphaproteobacteria</taxon>
        <taxon>Sphingomonadales</taxon>
        <taxon>Sphingomonadaceae</taxon>
        <taxon>Rhizorhabdus</taxon>
    </lineage>
</organism>
<feature type="transmembrane region" description="Helical" evidence="1">
    <location>
        <begin position="6"/>
        <end position="27"/>
    </location>
</feature>
<keyword evidence="1" id="KW-0472">Membrane</keyword>
<evidence type="ECO:0000313" key="3">
    <source>
        <dbReference type="Proteomes" id="UP000189818"/>
    </source>
</evidence>
<dbReference type="Pfam" id="PF13801">
    <property type="entry name" value="Metal_resist"/>
    <property type="match status" value="1"/>
</dbReference>
<dbReference type="AlphaFoldDB" id="A0A1T5E5E1"/>
<keyword evidence="1" id="KW-1133">Transmembrane helix</keyword>
<gene>
    <name evidence="2" type="ORF">SAMN06295920_106190</name>
</gene>
<dbReference type="InterPro" id="IPR025961">
    <property type="entry name" value="Metal_resist"/>
</dbReference>
<sequence length="144" mass="16170">MGRYPVLIVLAAFLAAIAGVFLGRMLFTPEPPIETRFHAFLHRELELDAAQTARIEALEREFAVQRSRYEQEMRTDNRRLAAAILAEKGYGPAVANAVDRSHHAMGALQKATLQHLFGMRSVLKPDQARRFDDAMVQALTAPQR</sequence>
<dbReference type="Proteomes" id="UP000189818">
    <property type="component" value="Unassembled WGS sequence"/>
</dbReference>
<dbReference type="STRING" id="439228.SAMN06295920_106190"/>
<dbReference type="RefSeq" id="WP_079648944.1">
    <property type="nucleotide sequence ID" value="NZ_FUYM01000006.1"/>
</dbReference>